<sequence>MAKPLPAGAGSTFGLGCGAGSGLGSGFGSGIGSGFGSAFAISAGRFPAAMLAAKVGALSSPPTFISAILSRTATSSAFAASFSPSRRSLPKLALSTNSSIAWP</sequence>
<dbReference type="Proteomes" id="UP000238322">
    <property type="component" value="Unassembled WGS sequence"/>
</dbReference>
<comment type="caution">
    <text evidence="1">The sequence shown here is derived from an EMBL/GenBank/DDBJ whole genome shotgun (WGS) entry which is preliminary data.</text>
</comment>
<accession>A0A2S8FJX7</accession>
<protein>
    <submittedName>
        <fullName evidence="1">Uncharacterized protein</fullName>
    </submittedName>
</protein>
<dbReference type="AlphaFoldDB" id="A0A2S8FJX7"/>
<proteinExistence type="predicted"/>
<dbReference type="PROSITE" id="PS51257">
    <property type="entry name" value="PROKAR_LIPOPROTEIN"/>
    <property type="match status" value="1"/>
</dbReference>
<name>A0A2S8FJX7_9BACT</name>
<organism evidence="1 2">
    <name type="scientific">Blastopirellula marina</name>
    <dbReference type="NCBI Taxonomy" id="124"/>
    <lineage>
        <taxon>Bacteria</taxon>
        <taxon>Pseudomonadati</taxon>
        <taxon>Planctomycetota</taxon>
        <taxon>Planctomycetia</taxon>
        <taxon>Pirellulales</taxon>
        <taxon>Pirellulaceae</taxon>
        <taxon>Blastopirellula</taxon>
    </lineage>
</organism>
<reference evidence="1 2" key="1">
    <citation type="submission" date="2018-02" db="EMBL/GenBank/DDBJ databases">
        <title>Comparative genomes isolates from brazilian mangrove.</title>
        <authorList>
            <person name="Araujo J.E."/>
            <person name="Taketani R.G."/>
            <person name="Silva M.C.P."/>
            <person name="Loureco M.V."/>
            <person name="Andreote F.D."/>
        </authorList>
    </citation>
    <scope>NUCLEOTIDE SEQUENCE [LARGE SCALE GENOMIC DNA]</scope>
    <source>
        <strain evidence="1 2">Hex-1 MGV</strain>
    </source>
</reference>
<gene>
    <name evidence="1" type="ORF">C5Y83_19845</name>
</gene>
<evidence type="ECO:0000313" key="2">
    <source>
        <dbReference type="Proteomes" id="UP000238322"/>
    </source>
</evidence>
<dbReference type="EMBL" id="PUHY01000012">
    <property type="protein sequence ID" value="PQO32472.1"/>
    <property type="molecule type" value="Genomic_DNA"/>
</dbReference>
<evidence type="ECO:0000313" key="1">
    <source>
        <dbReference type="EMBL" id="PQO32472.1"/>
    </source>
</evidence>